<keyword evidence="5" id="KW-1185">Reference proteome</keyword>
<accession>A0A9P1GG84</accession>
<dbReference type="SUPFAM" id="SSF54928">
    <property type="entry name" value="RNA-binding domain, RBD"/>
    <property type="match status" value="1"/>
</dbReference>
<proteinExistence type="predicted"/>
<keyword evidence="1" id="KW-0694">RNA-binding</keyword>
<dbReference type="GO" id="GO:0003729">
    <property type="term" value="F:mRNA binding"/>
    <property type="evidence" value="ECO:0007669"/>
    <property type="project" value="TreeGrafter"/>
</dbReference>
<reference evidence="2" key="1">
    <citation type="submission" date="2022-10" db="EMBL/GenBank/DDBJ databases">
        <authorList>
            <person name="Chen Y."/>
            <person name="Dougan E. K."/>
            <person name="Chan C."/>
            <person name="Rhodes N."/>
            <person name="Thang M."/>
        </authorList>
    </citation>
    <scope>NUCLEOTIDE SEQUENCE</scope>
</reference>
<dbReference type="EMBL" id="CAMXCT020005279">
    <property type="protein sequence ID" value="CAL1165298.1"/>
    <property type="molecule type" value="Genomic_DNA"/>
</dbReference>
<dbReference type="Proteomes" id="UP001152797">
    <property type="component" value="Unassembled WGS sequence"/>
</dbReference>
<dbReference type="PANTHER" id="PTHR23003">
    <property type="entry name" value="RNA RECOGNITION MOTIF RRM DOMAIN CONTAINING PROTEIN"/>
    <property type="match status" value="1"/>
</dbReference>
<dbReference type="EMBL" id="CAMXCT010005279">
    <property type="protein sequence ID" value="CAI4011923.1"/>
    <property type="molecule type" value="Genomic_DNA"/>
</dbReference>
<comment type="caution">
    <text evidence="2">The sequence shown here is derived from an EMBL/GenBank/DDBJ whole genome shotgun (WGS) entry which is preliminary data.</text>
</comment>
<dbReference type="GO" id="GO:0005737">
    <property type="term" value="C:cytoplasm"/>
    <property type="evidence" value="ECO:0007669"/>
    <property type="project" value="TreeGrafter"/>
</dbReference>
<protein>
    <submittedName>
        <fullName evidence="4">Protein disulfide-isomerase</fullName>
    </submittedName>
</protein>
<evidence type="ECO:0000313" key="4">
    <source>
        <dbReference type="EMBL" id="CAL4799235.1"/>
    </source>
</evidence>
<evidence type="ECO:0000313" key="2">
    <source>
        <dbReference type="EMBL" id="CAI4011923.1"/>
    </source>
</evidence>
<dbReference type="InterPro" id="IPR012677">
    <property type="entry name" value="Nucleotide-bd_a/b_plait_sf"/>
</dbReference>
<dbReference type="EMBL" id="CAMXCT030005279">
    <property type="protein sequence ID" value="CAL4799235.1"/>
    <property type="molecule type" value="Genomic_DNA"/>
</dbReference>
<reference evidence="3" key="2">
    <citation type="submission" date="2024-04" db="EMBL/GenBank/DDBJ databases">
        <authorList>
            <person name="Chen Y."/>
            <person name="Shah S."/>
            <person name="Dougan E. K."/>
            <person name="Thang M."/>
            <person name="Chan C."/>
        </authorList>
    </citation>
    <scope>NUCLEOTIDE SEQUENCE [LARGE SCALE GENOMIC DNA]</scope>
</reference>
<dbReference type="InterPro" id="IPR035979">
    <property type="entry name" value="RBD_domain_sf"/>
</dbReference>
<dbReference type="InterPro" id="IPR050374">
    <property type="entry name" value="RRT5_SRSF_SR"/>
</dbReference>
<dbReference type="OrthoDB" id="1099063at2759"/>
<evidence type="ECO:0000313" key="5">
    <source>
        <dbReference type="Proteomes" id="UP001152797"/>
    </source>
</evidence>
<dbReference type="GO" id="GO:0005634">
    <property type="term" value="C:nucleus"/>
    <property type="evidence" value="ECO:0007669"/>
    <property type="project" value="TreeGrafter"/>
</dbReference>
<evidence type="ECO:0000256" key="1">
    <source>
        <dbReference type="ARBA" id="ARBA00022884"/>
    </source>
</evidence>
<name>A0A9P1GG84_9DINO</name>
<organism evidence="2">
    <name type="scientific">Cladocopium goreaui</name>
    <dbReference type="NCBI Taxonomy" id="2562237"/>
    <lineage>
        <taxon>Eukaryota</taxon>
        <taxon>Sar</taxon>
        <taxon>Alveolata</taxon>
        <taxon>Dinophyceae</taxon>
        <taxon>Suessiales</taxon>
        <taxon>Symbiodiniaceae</taxon>
        <taxon>Cladocopium</taxon>
    </lineage>
</organism>
<sequence length="345" mass="34396">MGGMGGGMGGMGGGMGGMGGGMGDMSGGGKGMGMGKGAMGMGKGYGGCGKGGGAGGQWGGCGVWQPMFNAMMMSMMGKGSGKNGLRNFTTDRKVWVSGMPADNASKEVNMKLKEHMSTAGVPCLYAEIGKSGTGGAAYKSNSEAMTACAALNGSQFEGVTLVCEMWGAKKTPPASVCNWSLATVLGSPEIGNHGSHGTGRVVPPRVGFSKGSGAVSAKGAGSGKGKGAGGNWGGCGVLQPMFHAMMSVLAKGSGKAGGGLRSFAPELRVWVGGLPPNNVSKELNMKLKEHMSLAGVPCLFAEIGKSGTGGAAFKTNSEALVACSTLNGSQFEGVTLHCDMWSRKT</sequence>
<gene>
    <name evidence="2" type="ORF">C1SCF055_LOCUS37038</name>
</gene>
<evidence type="ECO:0000313" key="3">
    <source>
        <dbReference type="EMBL" id="CAL1165298.1"/>
    </source>
</evidence>
<dbReference type="AlphaFoldDB" id="A0A9P1GG84"/>
<dbReference type="Gene3D" id="3.30.70.330">
    <property type="match status" value="2"/>
</dbReference>